<protein>
    <submittedName>
        <fullName evidence="1">Uncharacterized protein</fullName>
    </submittedName>
</protein>
<accession>A0ACB0Z688</accession>
<dbReference type="EMBL" id="CAVMJV010000026">
    <property type="protein sequence ID" value="CAK5074507.1"/>
    <property type="molecule type" value="Genomic_DNA"/>
</dbReference>
<evidence type="ECO:0000313" key="2">
    <source>
        <dbReference type="Proteomes" id="UP001497535"/>
    </source>
</evidence>
<reference evidence="1" key="1">
    <citation type="submission" date="2023-11" db="EMBL/GenBank/DDBJ databases">
        <authorList>
            <person name="Poullet M."/>
        </authorList>
    </citation>
    <scope>NUCLEOTIDE SEQUENCE</scope>
    <source>
        <strain evidence="1">E1834</strain>
    </source>
</reference>
<dbReference type="Proteomes" id="UP001497535">
    <property type="component" value="Unassembled WGS sequence"/>
</dbReference>
<name>A0ACB0Z688_MELEN</name>
<proteinExistence type="predicted"/>
<sequence>MGKRVVVRELGIRYKDKSRSSKSNLKSGIFGIGRYGQEGSRPRAGSEGS</sequence>
<keyword evidence="2" id="KW-1185">Reference proteome</keyword>
<evidence type="ECO:0000313" key="1">
    <source>
        <dbReference type="EMBL" id="CAK5074507.1"/>
    </source>
</evidence>
<comment type="caution">
    <text evidence="1">The sequence shown here is derived from an EMBL/GenBank/DDBJ whole genome shotgun (WGS) entry which is preliminary data.</text>
</comment>
<gene>
    <name evidence="1" type="ORF">MENTE1834_LOCUS21261</name>
</gene>
<organism evidence="1 2">
    <name type="scientific">Meloidogyne enterolobii</name>
    <name type="common">Root-knot nematode worm</name>
    <name type="synonym">Meloidogyne mayaguensis</name>
    <dbReference type="NCBI Taxonomy" id="390850"/>
    <lineage>
        <taxon>Eukaryota</taxon>
        <taxon>Metazoa</taxon>
        <taxon>Ecdysozoa</taxon>
        <taxon>Nematoda</taxon>
        <taxon>Chromadorea</taxon>
        <taxon>Rhabditida</taxon>
        <taxon>Tylenchina</taxon>
        <taxon>Tylenchomorpha</taxon>
        <taxon>Tylenchoidea</taxon>
        <taxon>Meloidogynidae</taxon>
        <taxon>Meloidogyninae</taxon>
        <taxon>Meloidogyne</taxon>
    </lineage>
</organism>